<proteinExistence type="predicted"/>
<protein>
    <recommendedName>
        <fullName evidence="2">DUF4179 domain-containing protein</fullName>
    </recommendedName>
</protein>
<sequence>MYLLNKHTFKKTIAVTAASAMLGLGILGTSHVLASPAAAASTSQSSSSLFSRSEEKGLQKAAEQGLTKKVNYSATHGGVTLKAVEYFYDGTRVNVLLQREGAKFPLPMTAEIPGIREGVVIGDVKEKGIYVGSDFLYNGKKLTNIGFNSVNFGPNDDSMFLEFNDAIRKANRPASPDKFNLTLKVGLSGVKEVFELTFPVVKTTGKSNNIVMRPAAKKSFGSFSYQVTRLEVTPFTNRLELNSNGKYKGAEVYYDLADDKGKLSKSLMPLPHAYYDSTYSQFSQIPASMTIKPYILTKNKDGALEMDDQGHPKKTYIKELEMKIQIKK</sequence>
<evidence type="ECO:0000313" key="4">
    <source>
        <dbReference type="Proteomes" id="UP000192940"/>
    </source>
</evidence>
<dbReference type="Proteomes" id="UP000192940">
    <property type="component" value="Chromosome I"/>
</dbReference>
<dbReference type="RefSeq" id="WP_208919373.1">
    <property type="nucleotide sequence ID" value="NZ_LT840184.1"/>
</dbReference>
<feature type="chain" id="PRO_5039507555" description="DUF4179 domain-containing protein" evidence="1">
    <location>
        <begin position="35"/>
        <end position="328"/>
    </location>
</feature>
<dbReference type="EMBL" id="LT840184">
    <property type="protein sequence ID" value="SMF83504.1"/>
    <property type="molecule type" value="Genomic_DNA"/>
</dbReference>
<evidence type="ECO:0000313" key="3">
    <source>
        <dbReference type="EMBL" id="SMF83504.1"/>
    </source>
</evidence>
<dbReference type="AlphaFoldDB" id="A0A1X7HDG1"/>
<reference evidence="3 4" key="1">
    <citation type="submission" date="2017-04" db="EMBL/GenBank/DDBJ databases">
        <authorList>
            <person name="Afonso C.L."/>
            <person name="Miller P.J."/>
            <person name="Scott M.A."/>
            <person name="Spackman E."/>
            <person name="Goraichik I."/>
            <person name="Dimitrov K.M."/>
            <person name="Suarez D.L."/>
            <person name="Swayne D.E."/>
        </authorList>
    </citation>
    <scope>NUCLEOTIDE SEQUENCE [LARGE SCALE GENOMIC DNA]</scope>
    <source>
        <strain evidence="3 4">N3/975</strain>
    </source>
</reference>
<feature type="domain" description="DUF4179" evidence="2">
    <location>
        <begin position="10"/>
        <end position="96"/>
    </location>
</feature>
<dbReference type="STRING" id="1313296.SAMN05661091_2398"/>
<dbReference type="Gene3D" id="2.60.40.1630">
    <property type="entry name" value="bacillus anthracis domain"/>
    <property type="match status" value="1"/>
</dbReference>
<organism evidence="3 4">
    <name type="scientific">Paenibacillus uliginis N3/975</name>
    <dbReference type="NCBI Taxonomy" id="1313296"/>
    <lineage>
        <taxon>Bacteria</taxon>
        <taxon>Bacillati</taxon>
        <taxon>Bacillota</taxon>
        <taxon>Bacilli</taxon>
        <taxon>Bacillales</taxon>
        <taxon>Paenibacillaceae</taxon>
        <taxon>Paenibacillus</taxon>
    </lineage>
</organism>
<dbReference type="Pfam" id="PF13786">
    <property type="entry name" value="DUF4179"/>
    <property type="match status" value="1"/>
</dbReference>
<dbReference type="InterPro" id="IPR025436">
    <property type="entry name" value="DUF4179"/>
</dbReference>
<evidence type="ECO:0000256" key="1">
    <source>
        <dbReference type="SAM" id="SignalP"/>
    </source>
</evidence>
<gene>
    <name evidence="3" type="ORF">SAMN05661091_2398</name>
</gene>
<feature type="signal peptide" evidence="1">
    <location>
        <begin position="1"/>
        <end position="34"/>
    </location>
</feature>
<evidence type="ECO:0000259" key="2">
    <source>
        <dbReference type="Pfam" id="PF13786"/>
    </source>
</evidence>
<accession>A0A1X7HDG1</accession>
<keyword evidence="1" id="KW-0732">Signal</keyword>
<name>A0A1X7HDG1_9BACL</name>
<keyword evidence="4" id="KW-1185">Reference proteome</keyword>